<sequence length="100" mass="11459">MQLIPNKIRYENHTSIDEEFIGFENSAKKFLEKRGHVLENIEAGAVCQLVVHHLREPVQIWDVRRRIQRKILKGNVDNGAFKGMLTAVSDPRKDRAPAGL</sequence>
<evidence type="ECO:0000313" key="1">
    <source>
        <dbReference type="EMBL" id="KAJ3686734.1"/>
    </source>
</evidence>
<dbReference type="AlphaFoldDB" id="A0AAD6EJG6"/>
<comment type="caution">
    <text evidence="1">The sequence shown here is derived from an EMBL/GenBank/DDBJ whole genome shotgun (WGS) entry which is preliminary data.</text>
</comment>
<dbReference type="InterPro" id="IPR043137">
    <property type="entry name" value="GGT_ssub_C"/>
</dbReference>
<gene>
    <name evidence="1" type="ORF">LUZ61_015898</name>
</gene>
<organism evidence="1 2">
    <name type="scientific">Rhynchospora tenuis</name>
    <dbReference type="NCBI Taxonomy" id="198213"/>
    <lineage>
        <taxon>Eukaryota</taxon>
        <taxon>Viridiplantae</taxon>
        <taxon>Streptophyta</taxon>
        <taxon>Embryophyta</taxon>
        <taxon>Tracheophyta</taxon>
        <taxon>Spermatophyta</taxon>
        <taxon>Magnoliopsida</taxon>
        <taxon>Liliopsida</taxon>
        <taxon>Poales</taxon>
        <taxon>Cyperaceae</taxon>
        <taxon>Cyperoideae</taxon>
        <taxon>Rhynchosporeae</taxon>
        <taxon>Rhynchospora</taxon>
    </lineage>
</organism>
<accession>A0AAD6EJG6</accession>
<keyword evidence="2" id="KW-1185">Reference proteome</keyword>
<protein>
    <submittedName>
        <fullName evidence="1">Uncharacterized protein</fullName>
    </submittedName>
</protein>
<reference evidence="1 2" key="1">
    <citation type="journal article" date="2022" name="Cell">
        <title>Repeat-based holocentromeres influence genome architecture and karyotype evolution.</title>
        <authorList>
            <person name="Hofstatter P.G."/>
            <person name="Thangavel G."/>
            <person name="Lux T."/>
            <person name="Neumann P."/>
            <person name="Vondrak T."/>
            <person name="Novak P."/>
            <person name="Zhang M."/>
            <person name="Costa L."/>
            <person name="Castellani M."/>
            <person name="Scott A."/>
            <person name="Toegelov H."/>
            <person name="Fuchs J."/>
            <person name="Mata-Sucre Y."/>
            <person name="Dias Y."/>
            <person name="Vanzela A.L.L."/>
            <person name="Huettel B."/>
            <person name="Almeida C.C.S."/>
            <person name="Simkova H."/>
            <person name="Souza G."/>
            <person name="Pedrosa-Harand A."/>
            <person name="Macas J."/>
            <person name="Mayer K.F.X."/>
            <person name="Houben A."/>
            <person name="Marques A."/>
        </authorList>
    </citation>
    <scope>NUCLEOTIDE SEQUENCE [LARGE SCALE GENOMIC DNA]</scope>
    <source>
        <strain evidence="1">RhyTen1mFocal</strain>
    </source>
</reference>
<dbReference type="Proteomes" id="UP001210211">
    <property type="component" value="Unassembled WGS sequence"/>
</dbReference>
<dbReference type="EMBL" id="JAMRDG010000002">
    <property type="protein sequence ID" value="KAJ3686734.1"/>
    <property type="molecule type" value="Genomic_DNA"/>
</dbReference>
<evidence type="ECO:0000313" key="2">
    <source>
        <dbReference type="Proteomes" id="UP001210211"/>
    </source>
</evidence>
<name>A0AAD6EJG6_9POAL</name>
<dbReference type="Gene3D" id="3.60.20.40">
    <property type="match status" value="1"/>
</dbReference>
<proteinExistence type="predicted"/>